<reference evidence="2" key="1">
    <citation type="submission" date="2018-05" db="EMBL/GenBank/DDBJ databases">
        <authorList>
            <person name="Lanie J.A."/>
            <person name="Ng W.-L."/>
            <person name="Kazmierczak K.M."/>
            <person name="Andrzejewski T.M."/>
            <person name="Davidsen T.M."/>
            <person name="Wayne K.J."/>
            <person name="Tettelin H."/>
            <person name="Glass J.I."/>
            <person name="Rusch D."/>
            <person name="Podicherti R."/>
            <person name="Tsui H.-C.T."/>
            <person name="Winkler M.E."/>
        </authorList>
    </citation>
    <scope>NUCLEOTIDE SEQUENCE</scope>
</reference>
<keyword evidence="1" id="KW-1133">Transmembrane helix</keyword>
<keyword evidence="1" id="KW-0472">Membrane</keyword>
<organism evidence="2">
    <name type="scientific">marine metagenome</name>
    <dbReference type="NCBI Taxonomy" id="408172"/>
    <lineage>
        <taxon>unclassified sequences</taxon>
        <taxon>metagenomes</taxon>
        <taxon>ecological metagenomes</taxon>
    </lineage>
</organism>
<keyword evidence="1" id="KW-0812">Transmembrane</keyword>
<sequence>MKKIISLVLVIVIIGATLFLTAVYQGWFGRARHVEELQGGPLPENIIAQRALSQKKAANLLSGDDSKQILFGDLHVHTTFSTDAFWWSLPILGGEGVHPMADACDYARYCSSIDFWAITDHAEASTPRKWTETKDFIRQCSKVNGEESNDVIPFIGFEWTQVGSLPEDHYGHKNVIFKDLEDDKLAKRPIGSGGVATNSLRLNSNALMPKVVGILDIKKFTHYSDFQYFVNEIRGIPFCDENSPSNELEEGCYEFANTPGDLVRKLEEQFLDPLIIPHGSTWGYYTPPTTSWDKQLSPKMRPDKMKIIEVMSGHGNSEEYRSYRQVIGDINNPVCPEATSEFLPSCWQAGEIIRKRCLTDGETDAECEKRAVTAREIHASLGIAGHIAVSGENAEDWLDSNQCRDCFLPSFNHIPTTSVQYGLAITNFENQLPTNFKWGFIAASDNHRAKPGTGYKPIDRLTTTEAAGGINKFWRNTTNPDPGPVKSSIDEITYEDILKGGLGFALTELERQQAFWTQGGLAAVHVKDRSRDGIWDSLNRKEIYGTSGPRILLWFDEISNGAINPMGSELSLNNNPRFVVRVVGAFKQKPGCPEFTSNGLSSERIEKLCSGECYNPSSERLKITRVEIIKITPQINSSEAIDDLILDPWLSLPCEDNENGCTVEFEDNEFIENDREALYYVRAIQEPTDTINGSAPRCTYDKEGNCIEVNPCWGDYRVDKDDLCLSKEEHRAWSSPIFVSQN</sequence>
<dbReference type="InterPro" id="IPR016195">
    <property type="entry name" value="Pol/histidinol_Pase-like"/>
</dbReference>
<dbReference type="EMBL" id="UINC01003198">
    <property type="protein sequence ID" value="SVA04196.1"/>
    <property type="molecule type" value="Genomic_DNA"/>
</dbReference>
<evidence type="ECO:0000313" key="2">
    <source>
        <dbReference type="EMBL" id="SVA04196.1"/>
    </source>
</evidence>
<feature type="transmembrane region" description="Helical" evidence="1">
    <location>
        <begin position="7"/>
        <end position="27"/>
    </location>
</feature>
<accession>A0A381SJM9</accession>
<protein>
    <recommendedName>
        <fullName evidence="3">DUF3604 domain-containing protein</fullName>
    </recommendedName>
</protein>
<evidence type="ECO:0008006" key="3">
    <source>
        <dbReference type="Google" id="ProtNLM"/>
    </source>
</evidence>
<gene>
    <name evidence="2" type="ORF">METZ01_LOCUS57050</name>
</gene>
<name>A0A381SJM9_9ZZZZ</name>
<dbReference type="InterPro" id="IPR022028">
    <property type="entry name" value="DUF3604"/>
</dbReference>
<dbReference type="SUPFAM" id="SSF89550">
    <property type="entry name" value="PHP domain-like"/>
    <property type="match status" value="1"/>
</dbReference>
<proteinExistence type="predicted"/>
<dbReference type="Pfam" id="PF12228">
    <property type="entry name" value="DUF3604"/>
    <property type="match status" value="1"/>
</dbReference>
<dbReference type="AlphaFoldDB" id="A0A381SJM9"/>
<evidence type="ECO:0000256" key="1">
    <source>
        <dbReference type="SAM" id="Phobius"/>
    </source>
</evidence>
<dbReference type="Gene3D" id="3.20.20.140">
    <property type="entry name" value="Metal-dependent hydrolases"/>
    <property type="match status" value="1"/>
</dbReference>